<comment type="caution">
    <text evidence="1">The sequence shown here is derived from an EMBL/GenBank/DDBJ whole genome shotgun (WGS) entry which is preliminary data.</text>
</comment>
<protein>
    <submittedName>
        <fullName evidence="1">Flagellar protein FlbD</fullName>
    </submittedName>
</protein>
<gene>
    <name evidence="1" type="ORF">SAMN05216431_10530</name>
</gene>
<dbReference type="InterPro" id="IPR009384">
    <property type="entry name" value="SwrD-like"/>
</dbReference>
<dbReference type="Pfam" id="PF06289">
    <property type="entry name" value="FlbD"/>
    <property type="match status" value="1"/>
</dbReference>
<organism evidence="1 2">
    <name type="scientific">Ligilactobacillus ruminis</name>
    <dbReference type="NCBI Taxonomy" id="1623"/>
    <lineage>
        <taxon>Bacteria</taxon>
        <taxon>Bacillati</taxon>
        <taxon>Bacillota</taxon>
        <taxon>Bacilli</taxon>
        <taxon>Lactobacillales</taxon>
        <taxon>Lactobacillaceae</taxon>
        <taxon>Ligilactobacillus</taxon>
    </lineage>
</organism>
<evidence type="ECO:0000313" key="2">
    <source>
        <dbReference type="Proteomes" id="UP000182089"/>
    </source>
</evidence>
<evidence type="ECO:0000313" key="1">
    <source>
        <dbReference type="EMBL" id="SEM60391.1"/>
    </source>
</evidence>
<dbReference type="EMBL" id="FOCC01000005">
    <property type="protein sequence ID" value="SEM60391.1"/>
    <property type="molecule type" value="Genomic_DNA"/>
</dbReference>
<dbReference type="PANTHER" id="PTHR39185:SF1">
    <property type="entry name" value="SWARMING MOTILITY PROTEIN SWRD"/>
    <property type="match status" value="1"/>
</dbReference>
<name>A0ABY1AB24_9LACO</name>
<reference evidence="1 2" key="1">
    <citation type="submission" date="2016-10" db="EMBL/GenBank/DDBJ databases">
        <authorList>
            <person name="Varghese N."/>
            <person name="Submissions S."/>
        </authorList>
    </citation>
    <scope>NUCLEOTIDE SEQUENCE [LARGE SCALE GENOMIC DNA]</scope>
    <source>
        <strain evidence="1 2">WC1T17</strain>
    </source>
</reference>
<keyword evidence="1" id="KW-0282">Flagellum</keyword>
<accession>A0ABY1AB24</accession>
<keyword evidence="1" id="KW-0969">Cilium</keyword>
<proteinExistence type="predicted"/>
<keyword evidence="1" id="KW-0966">Cell projection</keyword>
<dbReference type="Proteomes" id="UP000182089">
    <property type="component" value="Unassembled WGS sequence"/>
</dbReference>
<dbReference type="PANTHER" id="PTHR39185">
    <property type="entry name" value="SWARMING MOTILITY PROTEIN SWRD"/>
    <property type="match status" value="1"/>
</dbReference>
<sequence>MIELTAWSGGRFFLNPDMIVRIDETPDTVVTLKDGTPIVIKDKAEEVVERIIAYRRQTFSELFSGKIAAHTPEAAINEEN</sequence>